<accession>A0ABQ9GNQ2</accession>
<protein>
    <recommendedName>
        <fullName evidence="1">Retrovirus-related Pol polyprotein from transposon TNT 1-94-like beta-barrel domain-containing protein</fullName>
    </recommendedName>
</protein>
<organism evidence="2 3">
    <name type="scientific">Dryococelus australis</name>
    <dbReference type="NCBI Taxonomy" id="614101"/>
    <lineage>
        <taxon>Eukaryota</taxon>
        <taxon>Metazoa</taxon>
        <taxon>Ecdysozoa</taxon>
        <taxon>Arthropoda</taxon>
        <taxon>Hexapoda</taxon>
        <taxon>Insecta</taxon>
        <taxon>Pterygota</taxon>
        <taxon>Neoptera</taxon>
        <taxon>Polyneoptera</taxon>
        <taxon>Phasmatodea</taxon>
        <taxon>Verophasmatodea</taxon>
        <taxon>Anareolatae</taxon>
        <taxon>Phasmatidae</taxon>
        <taxon>Eurycanthinae</taxon>
        <taxon>Dryococelus</taxon>
    </lineage>
</organism>
<gene>
    <name evidence="2" type="ORF">PR048_024487</name>
</gene>
<dbReference type="InterPro" id="IPR054722">
    <property type="entry name" value="PolX-like_BBD"/>
</dbReference>
<sequence>MIIIMHGHGGLVRAWNKGVCGLRYDDPEKLIPKQRTRDTDALNFVIQVVGDQYLNDLDQCARAKTAWEILENIHCNFGILRIITMLEEFVTIKKKDNKAMREHGKDSILVQETKSEVEYENTALDGDSAVATAHFKALCANKPGRSCTAVWILDSGATRHMTPYRELIEDFDGSQTGTVKLANGESATTKVCHLYVIPRVVIEFIKGKMKRIGFTDSVSRTSAVLELVNSGVVGKITPPSIGGTEYFVTLMDDYSRYSEVKVLKKKI</sequence>
<dbReference type="Proteomes" id="UP001159363">
    <property type="component" value="Chromosome 9"/>
</dbReference>
<dbReference type="EMBL" id="JARBHB010000010">
    <property type="protein sequence ID" value="KAJ8873658.1"/>
    <property type="molecule type" value="Genomic_DNA"/>
</dbReference>
<evidence type="ECO:0000313" key="3">
    <source>
        <dbReference type="Proteomes" id="UP001159363"/>
    </source>
</evidence>
<name>A0ABQ9GNQ2_9NEOP</name>
<evidence type="ECO:0000259" key="1">
    <source>
        <dbReference type="Pfam" id="PF22936"/>
    </source>
</evidence>
<dbReference type="Pfam" id="PF14223">
    <property type="entry name" value="Retrotran_gag_2"/>
    <property type="match status" value="1"/>
</dbReference>
<feature type="domain" description="Retrovirus-related Pol polyprotein from transposon TNT 1-94-like beta-barrel" evidence="1">
    <location>
        <begin position="151"/>
        <end position="190"/>
    </location>
</feature>
<evidence type="ECO:0000313" key="2">
    <source>
        <dbReference type="EMBL" id="KAJ8873658.1"/>
    </source>
</evidence>
<comment type="caution">
    <text evidence="2">The sequence shown here is derived from an EMBL/GenBank/DDBJ whole genome shotgun (WGS) entry which is preliminary data.</text>
</comment>
<dbReference type="Pfam" id="PF22936">
    <property type="entry name" value="Pol_BBD"/>
    <property type="match status" value="1"/>
</dbReference>
<proteinExistence type="predicted"/>
<reference evidence="2 3" key="1">
    <citation type="submission" date="2023-02" db="EMBL/GenBank/DDBJ databases">
        <title>LHISI_Scaffold_Assembly.</title>
        <authorList>
            <person name="Stuart O.P."/>
            <person name="Cleave R."/>
            <person name="Magrath M.J.L."/>
            <person name="Mikheyev A.S."/>
        </authorList>
    </citation>
    <scope>NUCLEOTIDE SEQUENCE [LARGE SCALE GENOMIC DNA]</scope>
    <source>
        <strain evidence="2">Daus_M_001</strain>
        <tissue evidence="2">Leg muscle</tissue>
    </source>
</reference>
<keyword evidence="3" id="KW-1185">Reference proteome</keyword>